<reference evidence="7 8" key="1">
    <citation type="submission" date="2019-01" db="EMBL/GenBank/DDBJ databases">
        <title>Draft genome sequence of Dictyobacter sp. Uno17.</title>
        <authorList>
            <person name="Wang C.M."/>
            <person name="Zheng Y."/>
            <person name="Sakai Y."/>
            <person name="Abe K."/>
            <person name="Yokota A."/>
            <person name="Yabe S."/>
        </authorList>
    </citation>
    <scope>NUCLEOTIDE SEQUENCE [LARGE SCALE GENOMIC DNA]</scope>
    <source>
        <strain evidence="7 8">Uno17</strain>
    </source>
</reference>
<dbReference type="RefSeq" id="WP_149402635.1">
    <property type="nucleotide sequence ID" value="NZ_BIXY01000049.1"/>
</dbReference>
<dbReference type="GO" id="GO:0003677">
    <property type="term" value="F:DNA binding"/>
    <property type="evidence" value="ECO:0007669"/>
    <property type="project" value="UniProtKB-KW"/>
</dbReference>
<keyword evidence="3" id="KW-0238">DNA-binding</keyword>
<evidence type="ECO:0000256" key="2">
    <source>
        <dbReference type="ARBA" id="ARBA00022578"/>
    </source>
</evidence>
<dbReference type="Proteomes" id="UP000322530">
    <property type="component" value="Unassembled WGS sequence"/>
</dbReference>
<dbReference type="OrthoDB" id="140660at2"/>
<evidence type="ECO:0000313" key="8">
    <source>
        <dbReference type="Proteomes" id="UP000322530"/>
    </source>
</evidence>
<keyword evidence="2" id="KW-0815">Transposition</keyword>
<dbReference type="Pfam" id="PF07282">
    <property type="entry name" value="Cas12f1-like_TNB"/>
    <property type="match status" value="1"/>
</dbReference>
<evidence type="ECO:0000259" key="6">
    <source>
        <dbReference type="Pfam" id="PF07282"/>
    </source>
</evidence>
<dbReference type="PANTHER" id="PTHR36172:SF1">
    <property type="entry name" value="RESOLVASE-RELATED"/>
    <property type="match status" value="1"/>
</dbReference>
<dbReference type="InterPro" id="IPR051491">
    <property type="entry name" value="Recombinase/Transposase-rel"/>
</dbReference>
<dbReference type="NCBIfam" id="TIGR01766">
    <property type="entry name" value="IS200/IS605 family accessory protein TnpB-like domain"/>
    <property type="match status" value="1"/>
</dbReference>
<organism evidence="7 8">
    <name type="scientific">Dictyobacter arantiisoli</name>
    <dbReference type="NCBI Taxonomy" id="2014874"/>
    <lineage>
        <taxon>Bacteria</taxon>
        <taxon>Bacillati</taxon>
        <taxon>Chloroflexota</taxon>
        <taxon>Ktedonobacteria</taxon>
        <taxon>Ktedonobacterales</taxon>
        <taxon>Dictyobacteraceae</taxon>
        <taxon>Dictyobacter</taxon>
    </lineage>
</organism>
<evidence type="ECO:0000313" key="7">
    <source>
        <dbReference type="EMBL" id="GCF09711.1"/>
    </source>
</evidence>
<protein>
    <submittedName>
        <fullName evidence="7">Transposase</fullName>
    </submittedName>
</protein>
<evidence type="ECO:0000256" key="3">
    <source>
        <dbReference type="ARBA" id="ARBA00023125"/>
    </source>
</evidence>
<keyword evidence="8" id="KW-1185">Reference proteome</keyword>
<gene>
    <name evidence="7" type="ORF">KDI_32750</name>
</gene>
<dbReference type="PANTHER" id="PTHR36172">
    <property type="match status" value="1"/>
</dbReference>
<dbReference type="AlphaFoldDB" id="A0A5A5TDT7"/>
<keyword evidence="4" id="KW-0233">DNA recombination</keyword>
<proteinExistence type="inferred from homology"/>
<dbReference type="InterPro" id="IPR010095">
    <property type="entry name" value="Cas12f1-like_TNB"/>
</dbReference>
<evidence type="ECO:0000259" key="5">
    <source>
        <dbReference type="Pfam" id="PF01385"/>
    </source>
</evidence>
<accession>A0A5A5TDT7</accession>
<dbReference type="GO" id="GO:0032196">
    <property type="term" value="P:transposition"/>
    <property type="evidence" value="ECO:0007669"/>
    <property type="project" value="UniProtKB-KW"/>
</dbReference>
<dbReference type="GO" id="GO:0006310">
    <property type="term" value="P:DNA recombination"/>
    <property type="evidence" value="ECO:0007669"/>
    <property type="project" value="UniProtKB-KW"/>
</dbReference>
<dbReference type="Pfam" id="PF01385">
    <property type="entry name" value="OrfB_IS605"/>
    <property type="match status" value="1"/>
</dbReference>
<evidence type="ECO:0000256" key="1">
    <source>
        <dbReference type="ARBA" id="ARBA00008761"/>
    </source>
</evidence>
<sequence>MLLCTKIRLEVSDQDAATLEFMQGKCRGLYNWWVMRLRDGEKWNLYEAKKSLQESKQHDPELRQVYGKLLHEVYFRLDGAMQAFFRRVKAGETPGFPRVRPRHSFFTLCYPAMYIKIEGKVIILPTGGKGKKKHYPNVQARFTEEPPPNFKEVAISRDARGNYSASFVAEQPEETCNTDGVVAFDLGIKTLATGVNTDGTFYHVGGFKGGQWYNRQLDKIRSKRDKCKKKSRRYKHLSKVYKRVSQKKRDKQRDSLHKASHLVARRMVERTVVVGNLSQRQMVMKQHVERKKYLNRAVFNDWGLSTFIEMLKYKCSLYGKELHFIDERNTSKMCSGCEHLQAMPLWKRTYCCVECGLVMDRDDNSAVNILTRFLAGLPPHTPIVECGVLQADQNSVEVKEASCPVQVQQLSMF</sequence>
<comment type="similarity">
    <text evidence="1">In the C-terminal section; belongs to the transposase 35 family.</text>
</comment>
<dbReference type="InterPro" id="IPR001959">
    <property type="entry name" value="Transposase"/>
</dbReference>
<evidence type="ECO:0000256" key="4">
    <source>
        <dbReference type="ARBA" id="ARBA00023172"/>
    </source>
</evidence>
<feature type="domain" description="Probable transposase IS891/IS1136/IS1341" evidence="5">
    <location>
        <begin position="170"/>
        <end position="283"/>
    </location>
</feature>
<dbReference type="EMBL" id="BIXY01000049">
    <property type="protein sequence ID" value="GCF09711.1"/>
    <property type="molecule type" value="Genomic_DNA"/>
</dbReference>
<comment type="caution">
    <text evidence="7">The sequence shown here is derived from an EMBL/GenBank/DDBJ whole genome shotgun (WGS) entry which is preliminary data.</text>
</comment>
<dbReference type="NCBIfam" id="NF040570">
    <property type="entry name" value="guided_TnpB"/>
    <property type="match status" value="1"/>
</dbReference>
<feature type="domain" description="Cas12f1-like TNB" evidence="6">
    <location>
        <begin position="306"/>
        <end position="369"/>
    </location>
</feature>
<name>A0A5A5TDT7_9CHLR</name>